<dbReference type="Proteomes" id="UP000324767">
    <property type="component" value="Unassembled WGS sequence"/>
</dbReference>
<protein>
    <submittedName>
        <fullName evidence="1">Uncharacterized protein</fullName>
    </submittedName>
</protein>
<evidence type="ECO:0000313" key="1">
    <source>
        <dbReference type="EMBL" id="KAA6414932.1"/>
    </source>
</evidence>
<gene>
    <name evidence="1" type="ORF">FRX48_01683</name>
</gene>
<dbReference type="AlphaFoldDB" id="A0A5M8Q0R7"/>
<dbReference type="EMBL" id="VXIT01000002">
    <property type="protein sequence ID" value="KAA6414932.1"/>
    <property type="molecule type" value="Genomic_DNA"/>
</dbReference>
<name>A0A5M8Q0R7_9LECA</name>
<comment type="caution">
    <text evidence="1">The sequence shown here is derived from an EMBL/GenBank/DDBJ whole genome shotgun (WGS) entry which is preliminary data.</text>
</comment>
<proteinExistence type="predicted"/>
<evidence type="ECO:0000313" key="2">
    <source>
        <dbReference type="Proteomes" id="UP000324767"/>
    </source>
</evidence>
<accession>A0A5M8Q0R7</accession>
<sequence length="55" mass="6427">MAPGLWIMVSAFEVSRTTDFLQDLVRLRRMALSSFNDRGLMMRWDPWGSNHTLIV</sequence>
<organism evidence="1 2">
    <name type="scientific">Lasallia pustulata</name>
    <dbReference type="NCBI Taxonomy" id="136370"/>
    <lineage>
        <taxon>Eukaryota</taxon>
        <taxon>Fungi</taxon>
        <taxon>Dikarya</taxon>
        <taxon>Ascomycota</taxon>
        <taxon>Pezizomycotina</taxon>
        <taxon>Lecanoromycetes</taxon>
        <taxon>OSLEUM clade</taxon>
        <taxon>Umbilicariomycetidae</taxon>
        <taxon>Umbilicariales</taxon>
        <taxon>Umbilicariaceae</taxon>
        <taxon>Lasallia</taxon>
    </lineage>
</organism>
<reference evidence="1 2" key="1">
    <citation type="submission" date="2019-09" db="EMBL/GenBank/DDBJ databases">
        <title>The hologenome of the rock-dwelling lichen Lasallia pustulata.</title>
        <authorList>
            <person name="Greshake Tzovaras B."/>
            <person name="Segers F."/>
            <person name="Bicker A."/>
            <person name="Dal Grande F."/>
            <person name="Otte J."/>
            <person name="Hankeln T."/>
            <person name="Schmitt I."/>
            <person name="Ebersberger I."/>
        </authorList>
    </citation>
    <scope>NUCLEOTIDE SEQUENCE [LARGE SCALE GENOMIC DNA]</scope>
    <source>
        <strain evidence="1">A1-1</strain>
    </source>
</reference>